<comment type="caution">
    <text evidence="1">The sequence shown here is derived from an EMBL/GenBank/DDBJ whole genome shotgun (WGS) entry which is preliminary data.</text>
</comment>
<protein>
    <submittedName>
        <fullName evidence="1">Uncharacterized protein</fullName>
    </submittedName>
</protein>
<reference evidence="1" key="1">
    <citation type="submission" date="2022-09" db="EMBL/GenBank/DDBJ databases">
        <title>A Global Phylogenomic Analysis of the Shiitake Genus Lentinula.</title>
        <authorList>
            <consortium name="DOE Joint Genome Institute"/>
            <person name="Sierra-Patev S."/>
            <person name="Min B."/>
            <person name="Naranjo-Ortiz M."/>
            <person name="Looney B."/>
            <person name="Konkel Z."/>
            <person name="Slot J.C."/>
            <person name="Sakamoto Y."/>
            <person name="Steenwyk J.L."/>
            <person name="Rokas A."/>
            <person name="Carro J."/>
            <person name="Camarero S."/>
            <person name="Ferreira P."/>
            <person name="Molpeceres G."/>
            <person name="Ruiz-Duenas F.J."/>
            <person name="Serrano A."/>
            <person name="Henrissat B."/>
            <person name="Drula E."/>
            <person name="Hughes K.W."/>
            <person name="Mata J.L."/>
            <person name="Ishikawa N.K."/>
            <person name="Vargas-Isla R."/>
            <person name="Ushijima S."/>
            <person name="Smith C.A."/>
            <person name="Ahrendt S."/>
            <person name="Andreopoulos W."/>
            <person name="He G."/>
            <person name="Labutti K."/>
            <person name="Lipzen A."/>
            <person name="Ng V."/>
            <person name="Riley R."/>
            <person name="Sandor L."/>
            <person name="Barry K."/>
            <person name="Martinez A.T."/>
            <person name="Xiao Y."/>
            <person name="Gibbons J.G."/>
            <person name="Terashima K."/>
            <person name="Grigoriev I.V."/>
            <person name="Hibbett D.S."/>
        </authorList>
    </citation>
    <scope>NUCLEOTIDE SEQUENCE</scope>
    <source>
        <strain evidence="1">TMI1499</strain>
    </source>
</reference>
<evidence type="ECO:0000313" key="1">
    <source>
        <dbReference type="EMBL" id="KAJ3811254.1"/>
    </source>
</evidence>
<proteinExistence type="predicted"/>
<organism evidence="1 2">
    <name type="scientific">Lentinula aff. lateritia</name>
    <dbReference type="NCBI Taxonomy" id="2804960"/>
    <lineage>
        <taxon>Eukaryota</taxon>
        <taxon>Fungi</taxon>
        <taxon>Dikarya</taxon>
        <taxon>Basidiomycota</taxon>
        <taxon>Agaricomycotina</taxon>
        <taxon>Agaricomycetes</taxon>
        <taxon>Agaricomycetidae</taxon>
        <taxon>Agaricales</taxon>
        <taxon>Marasmiineae</taxon>
        <taxon>Omphalotaceae</taxon>
        <taxon>Lentinula</taxon>
    </lineage>
</organism>
<dbReference type="EMBL" id="MU795066">
    <property type="protein sequence ID" value="KAJ3811254.1"/>
    <property type="molecule type" value="Genomic_DNA"/>
</dbReference>
<accession>A0ACC1U2H4</accession>
<evidence type="ECO:0000313" key="2">
    <source>
        <dbReference type="Proteomes" id="UP001163835"/>
    </source>
</evidence>
<name>A0ACC1U2H4_9AGAR</name>
<sequence length="451" mass="51909">MNRERGKYGKRKTEIEGKAEIEGIAEIEENRESRQRSRNFRYWSRLNSLPVFTKFVHSSILINPTHTEGSRENEQRTRKAESEEKSIERRKNNAYESRNRSSRRFVLSLSYIHISVSSIKLYTTSRALRCSHKGLAYDATQASQPAGQTRRKTFGEVLIDTLWNARTANQRNNNVSQRNKEITTFPTNQLQVIQAGNSSEGFRFLWDVRSSASLYLLHYLLRSSHFYLDRLYFHRLAILPIHQPPLLHTRDSASDSDSNGWQDMPIVYTDSLRGELDEEDQRRYHYLGNEHVPQHQHAFTTGSHCTRLRHVEEDWEESSSSTSRYLCHDHYALKEERVADDDRRAMTPLSQMQQTKGLLSKSQQIAYVGLCAVVMQEMTSKVSVEETRRVKTEWSYSPGDLSVPEHITLDMQYTLLTHLFLILIADTALVLSSSASVPITPSPGGTSSYSG</sequence>
<gene>
    <name evidence="1" type="ORF">F5876DRAFT_64926</name>
</gene>
<keyword evidence="2" id="KW-1185">Reference proteome</keyword>
<dbReference type="Proteomes" id="UP001163835">
    <property type="component" value="Unassembled WGS sequence"/>
</dbReference>